<organism evidence="1 2">
    <name type="scientific">Rickettsia felis (strain ATCC VR-1525 / URRWXCal2)</name>
    <name type="common">Rickettsia azadi</name>
    <dbReference type="NCBI Taxonomy" id="315456"/>
    <lineage>
        <taxon>Bacteria</taxon>
        <taxon>Pseudomonadati</taxon>
        <taxon>Pseudomonadota</taxon>
        <taxon>Alphaproteobacteria</taxon>
        <taxon>Rickettsiales</taxon>
        <taxon>Rickettsiaceae</taxon>
        <taxon>Rickettsieae</taxon>
        <taxon>Rickettsia</taxon>
        <taxon>spotted fever group</taxon>
    </lineage>
</organism>
<dbReference type="KEGG" id="rfe:RF_0362"/>
<dbReference type="EMBL" id="CP000053">
    <property type="protein sequence ID" value="AAY61213.1"/>
    <property type="molecule type" value="Genomic_DNA"/>
</dbReference>
<accession>Q4UMJ5</accession>
<sequence>MHCVFYTNYPIPKIFTLAEGITAQHAKKVLLLELQSSNINLKGISNNPLNFTIHNSKGLLAFAEMIGRNNKNQLKHRILEEVNSDLSTICKISNTKEETFTINHIVHYKTGNVQTDVPGLGKYDEILSKFEQKPEYKHAIIKRIFEVVHAKESTQNIEELPRKLNYFAEKLTHLLFVAETHRNNATLFTAPMFLELIDKNSIFLLYKEFFPMSAEHTVAQTRGILKNYKYMLPNSCPIDYDTTNVQNGNLLLIKEGNILIEWLSKKLNNYKLANIARIFDILASMQFYKNMDNVKINDIKSFLEKVHELENYPTDLLDSLNQNLTALILKVNNIGERNLKLTKTKLLEKKDFSRDLKNLIEITYLEFTESLKNIEGFLAQKQASLKKEIKKILPEILQILCDKIKEWYDIDTPEYAKDVLKDITLKFNQTISPRKRLKLSFSKKVDMYKENDDDSNQTVETTSIDDSMKKYYELIGEHTNTICD</sequence>
<name>Q4UMJ5_RICFE</name>
<evidence type="ECO:0000313" key="1">
    <source>
        <dbReference type="EMBL" id="AAY61213.1"/>
    </source>
</evidence>
<proteinExistence type="predicted"/>
<dbReference type="HOGENOM" id="CLU_632942_0_0_5"/>
<dbReference type="Proteomes" id="UP000008548">
    <property type="component" value="Chromosome"/>
</dbReference>
<evidence type="ECO:0000313" key="2">
    <source>
        <dbReference type="Proteomes" id="UP000008548"/>
    </source>
</evidence>
<reference evidence="1 2" key="1">
    <citation type="journal article" date="2005" name="PLoS Biol.">
        <title>The genome sequence of Rickettsia felis identifies the first putative conjugative plasmid in an obligate intracellular parasite.</title>
        <authorList>
            <person name="Ogata H."/>
            <person name="Renesto P."/>
            <person name="Audic S."/>
            <person name="Robert C."/>
            <person name="Blanc G."/>
            <person name="Fournier P.E."/>
            <person name="Parinello H."/>
            <person name="Claverie J.M."/>
            <person name="Raoult D."/>
        </authorList>
    </citation>
    <scope>NUCLEOTIDE SEQUENCE [LARGE SCALE GENOMIC DNA]</scope>
    <source>
        <strain evidence="2">ATCC VR-1525 / URRWXCal2</strain>
    </source>
</reference>
<protein>
    <submittedName>
        <fullName evidence="1">Uncharacterized protein</fullName>
    </submittedName>
</protein>
<gene>
    <name evidence="1" type="ordered locus">RF_0362</name>
</gene>
<keyword evidence="2" id="KW-1185">Reference proteome</keyword>
<dbReference type="AlphaFoldDB" id="Q4UMJ5"/>